<evidence type="ECO:0000256" key="2">
    <source>
        <dbReference type="ARBA" id="ARBA00023125"/>
    </source>
</evidence>
<protein>
    <submittedName>
        <fullName evidence="6">Transcriptional regulator, TetR family</fullName>
    </submittedName>
</protein>
<dbReference type="eggNOG" id="COG1309">
    <property type="taxonomic scope" value="Bacteria"/>
</dbReference>
<keyword evidence="3" id="KW-0804">Transcription</keyword>
<dbReference type="PROSITE" id="PS50977">
    <property type="entry name" value="HTH_TETR_2"/>
    <property type="match status" value="1"/>
</dbReference>
<dbReference type="Gene3D" id="1.10.357.10">
    <property type="entry name" value="Tetracycline Repressor, domain 2"/>
    <property type="match status" value="1"/>
</dbReference>
<dbReference type="SUPFAM" id="SSF48498">
    <property type="entry name" value="Tetracyclin repressor-like, C-terminal domain"/>
    <property type="match status" value="1"/>
</dbReference>
<dbReference type="InterPro" id="IPR049445">
    <property type="entry name" value="TetR_SbtR-like_C"/>
</dbReference>
<feature type="DNA-binding region" description="H-T-H motif" evidence="4">
    <location>
        <begin position="51"/>
        <end position="70"/>
    </location>
</feature>
<dbReference type="AlphaFoldDB" id="I4ERJ9"/>
<dbReference type="GO" id="GO:0003700">
    <property type="term" value="F:DNA-binding transcription factor activity"/>
    <property type="evidence" value="ECO:0007669"/>
    <property type="project" value="TreeGrafter"/>
</dbReference>
<evidence type="ECO:0000256" key="1">
    <source>
        <dbReference type="ARBA" id="ARBA00023015"/>
    </source>
</evidence>
<evidence type="ECO:0000313" key="6">
    <source>
        <dbReference type="EMBL" id="CCH86012.1"/>
    </source>
</evidence>
<dbReference type="InterPro" id="IPR050109">
    <property type="entry name" value="HTH-type_TetR-like_transc_reg"/>
</dbReference>
<evidence type="ECO:0000256" key="3">
    <source>
        <dbReference type="ARBA" id="ARBA00023163"/>
    </source>
</evidence>
<dbReference type="SUPFAM" id="SSF46689">
    <property type="entry name" value="Homeodomain-like"/>
    <property type="match status" value="1"/>
</dbReference>
<evidence type="ECO:0000256" key="4">
    <source>
        <dbReference type="PROSITE-ProRule" id="PRU00335"/>
    </source>
</evidence>
<dbReference type="GO" id="GO:0000976">
    <property type="term" value="F:transcription cis-regulatory region binding"/>
    <property type="evidence" value="ECO:0007669"/>
    <property type="project" value="TreeGrafter"/>
</dbReference>
<dbReference type="PANTHER" id="PTHR30055">
    <property type="entry name" value="HTH-TYPE TRANSCRIPTIONAL REGULATOR RUTR"/>
    <property type="match status" value="1"/>
</dbReference>
<dbReference type="KEGG" id="mmar:MODMU_0555"/>
<proteinExistence type="predicted"/>
<name>I4ERJ9_MODI5</name>
<dbReference type="InterPro" id="IPR036271">
    <property type="entry name" value="Tet_transcr_reg_TetR-rel_C_sf"/>
</dbReference>
<gene>
    <name evidence="6" type="ordered locus">MODMU_0555</name>
</gene>
<dbReference type="InterPro" id="IPR001647">
    <property type="entry name" value="HTH_TetR"/>
</dbReference>
<evidence type="ECO:0000259" key="5">
    <source>
        <dbReference type="PROSITE" id="PS50977"/>
    </source>
</evidence>
<dbReference type="InterPro" id="IPR009057">
    <property type="entry name" value="Homeodomain-like_sf"/>
</dbReference>
<accession>I4ERJ9</accession>
<dbReference type="PATRIC" id="fig|477641.3.peg.524"/>
<dbReference type="Pfam" id="PF00440">
    <property type="entry name" value="TetR_N"/>
    <property type="match status" value="1"/>
</dbReference>
<dbReference type="PRINTS" id="PR00455">
    <property type="entry name" value="HTHTETR"/>
</dbReference>
<keyword evidence="2 4" id="KW-0238">DNA-binding</keyword>
<sequence length="236" mass="24629">MSSVTPVAAADAAVGTAIDDARPLRRDAERNRRLILAAARQVFAQRGLRAGFDEIARVAGVGVGTVYRRFPDRGDLVDALFEEEIDAVVARVEAAAADPDPWAGLCGFVTWGVEAQAADRGLSQVLTAGGYGHERIARGRARIEPAVALLVTRAQSAGVLRADVSALDIAIATATLSQIGGPDRPDLRQRYVTLLLDGLAVSRDAPSPLPGVPPVEADLACLDEPARRAGPGPAEG</sequence>
<dbReference type="STRING" id="477641.MODMU_0555"/>
<evidence type="ECO:0000313" key="7">
    <source>
        <dbReference type="Proteomes" id="UP000006461"/>
    </source>
</evidence>
<dbReference type="Proteomes" id="UP000006461">
    <property type="component" value="Chromosome"/>
</dbReference>
<dbReference type="PANTHER" id="PTHR30055:SF234">
    <property type="entry name" value="HTH-TYPE TRANSCRIPTIONAL REGULATOR BETI"/>
    <property type="match status" value="1"/>
</dbReference>
<reference evidence="6 7" key="1">
    <citation type="journal article" date="2012" name="J. Bacteriol.">
        <title>Genome Sequence of Radiation-Resistant Modestobacter marinus Strain BC501, a Representative Actinobacterium That Thrives on Calcareous Stone Surfaces.</title>
        <authorList>
            <person name="Normand P."/>
            <person name="Gury J."/>
            <person name="Pujic P."/>
            <person name="Chouaia B."/>
            <person name="Crotti E."/>
            <person name="Brusetti L."/>
            <person name="Daffonchio D."/>
            <person name="Vacherie B."/>
            <person name="Barbe V."/>
            <person name="Medigue C."/>
            <person name="Calteau A."/>
            <person name="Ghodhbane-Gtari F."/>
            <person name="Essoussi I."/>
            <person name="Nouioui I."/>
            <person name="Abbassi-Ghozzi I."/>
            <person name="Gtari M."/>
        </authorList>
    </citation>
    <scope>NUCLEOTIDE SEQUENCE [LARGE SCALE GENOMIC DNA]</scope>
    <source>
        <strain evidence="7">BC 501</strain>
    </source>
</reference>
<keyword evidence="7" id="KW-1185">Reference proteome</keyword>
<dbReference type="HOGENOM" id="CLU_069356_17_0_11"/>
<organism evidence="6 7">
    <name type="scientific">Modestobacter italicus (strain DSM 44449 / CECT 9708 / BC 501)</name>
    <dbReference type="NCBI Taxonomy" id="2732864"/>
    <lineage>
        <taxon>Bacteria</taxon>
        <taxon>Bacillati</taxon>
        <taxon>Actinomycetota</taxon>
        <taxon>Actinomycetes</taxon>
        <taxon>Geodermatophilales</taxon>
        <taxon>Geodermatophilaceae</taxon>
        <taxon>Modestobacter</taxon>
    </lineage>
</organism>
<dbReference type="Pfam" id="PF21597">
    <property type="entry name" value="TetR_C_43"/>
    <property type="match status" value="1"/>
</dbReference>
<keyword evidence="1" id="KW-0805">Transcription regulation</keyword>
<feature type="domain" description="HTH tetR-type" evidence="5">
    <location>
        <begin position="29"/>
        <end position="88"/>
    </location>
</feature>
<dbReference type="OMA" id="WRRYVEA"/>
<dbReference type="EMBL" id="FO203431">
    <property type="protein sequence ID" value="CCH86012.1"/>
    <property type="molecule type" value="Genomic_DNA"/>
</dbReference>